<dbReference type="Proteomes" id="UP001500618">
    <property type="component" value="Unassembled WGS sequence"/>
</dbReference>
<proteinExistence type="predicted"/>
<organism evidence="1 2">
    <name type="scientific">Fodinicola feengrottensis</name>
    <dbReference type="NCBI Taxonomy" id="435914"/>
    <lineage>
        <taxon>Bacteria</taxon>
        <taxon>Bacillati</taxon>
        <taxon>Actinomycetota</taxon>
        <taxon>Actinomycetes</taxon>
        <taxon>Mycobacteriales</taxon>
        <taxon>Fodinicola</taxon>
    </lineage>
</organism>
<reference evidence="2" key="1">
    <citation type="journal article" date="2019" name="Int. J. Syst. Evol. Microbiol.">
        <title>The Global Catalogue of Microorganisms (GCM) 10K type strain sequencing project: providing services to taxonomists for standard genome sequencing and annotation.</title>
        <authorList>
            <consortium name="The Broad Institute Genomics Platform"/>
            <consortium name="The Broad Institute Genome Sequencing Center for Infectious Disease"/>
            <person name="Wu L."/>
            <person name="Ma J."/>
        </authorList>
    </citation>
    <scope>NUCLEOTIDE SEQUENCE [LARGE SCALE GENOMIC DNA]</scope>
    <source>
        <strain evidence="2">JCM 14718</strain>
    </source>
</reference>
<evidence type="ECO:0000313" key="1">
    <source>
        <dbReference type="EMBL" id="GAA1701507.1"/>
    </source>
</evidence>
<protein>
    <submittedName>
        <fullName evidence="1">Uncharacterized protein</fullName>
    </submittedName>
</protein>
<name>A0ABP4UA72_9ACTN</name>
<comment type="caution">
    <text evidence="1">The sequence shown here is derived from an EMBL/GenBank/DDBJ whole genome shotgun (WGS) entry which is preliminary data.</text>
</comment>
<dbReference type="RefSeq" id="WP_344313555.1">
    <property type="nucleotide sequence ID" value="NZ_BAAANY010000023.1"/>
</dbReference>
<sequence length="54" mass="6383">MTADMRKPIDWLIRRALQRRAKAIADMNIERATEIMLEVDSLLDQKLEARTRND</sequence>
<gene>
    <name evidence="1" type="ORF">GCM10009765_58840</name>
</gene>
<accession>A0ABP4UA72</accession>
<keyword evidence="2" id="KW-1185">Reference proteome</keyword>
<evidence type="ECO:0000313" key="2">
    <source>
        <dbReference type="Proteomes" id="UP001500618"/>
    </source>
</evidence>
<dbReference type="EMBL" id="BAAANY010000023">
    <property type="protein sequence ID" value="GAA1701507.1"/>
    <property type="molecule type" value="Genomic_DNA"/>
</dbReference>